<name>A0A5B7SST1_9FLAO</name>
<dbReference type="EMBL" id="CP040710">
    <property type="protein sequence ID" value="QCX00073.1"/>
    <property type="molecule type" value="Genomic_DNA"/>
</dbReference>
<dbReference type="NCBIfam" id="TIGR04390">
    <property type="entry name" value="OMP_YaiO_dom"/>
    <property type="match status" value="1"/>
</dbReference>
<feature type="chain" id="PRO_5022858197" evidence="1">
    <location>
        <begin position="26"/>
        <end position="407"/>
    </location>
</feature>
<dbReference type="Proteomes" id="UP000310017">
    <property type="component" value="Chromosome"/>
</dbReference>
<dbReference type="OrthoDB" id="742239at2"/>
<dbReference type="InterPro" id="IPR030887">
    <property type="entry name" value="Beta-barrel_YaiO"/>
</dbReference>
<dbReference type="Gene3D" id="1.25.40.10">
    <property type="entry name" value="Tetratricopeptide repeat domain"/>
    <property type="match status" value="1"/>
</dbReference>
<keyword evidence="4" id="KW-1185">Reference proteome</keyword>
<accession>A0A5B7SST1</accession>
<dbReference type="KEGG" id="asag:FGM00_08135"/>
<proteinExistence type="predicted"/>
<dbReference type="Pfam" id="PF19413">
    <property type="entry name" value="YaiO"/>
    <property type="match status" value="1"/>
</dbReference>
<dbReference type="AlphaFoldDB" id="A0A5B7SST1"/>
<gene>
    <name evidence="3" type="primary">yaiO</name>
    <name evidence="3" type="ORF">FGM00_08135</name>
</gene>
<evidence type="ECO:0000256" key="1">
    <source>
        <dbReference type="SAM" id="SignalP"/>
    </source>
</evidence>
<dbReference type="InterPro" id="IPR011990">
    <property type="entry name" value="TPR-like_helical_dom_sf"/>
</dbReference>
<dbReference type="Pfam" id="PF14559">
    <property type="entry name" value="TPR_19"/>
    <property type="match status" value="1"/>
</dbReference>
<protein>
    <submittedName>
        <fullName evidence="3">YaiO family outer membrane beta-barrel protein</fullName>
    </submittedName>
</protein>
<evidence type="ECO:0000313" key="3">
    <source>
        <dbReference type="EMBL" id="QCX00073.1"/>
    </source>
</evidence>
<dbReference type="SUPFAM" id="SSF48452">
    <property type="entry name" value="TPR-like"/>
    <property type="match status" value="1"/>
</dbReference>
<feature type="signal peptide" evidence="1">
    <location>
        <begin position="1"/>
        <end position="25"/>
    </location>
</feature>
<keyword evidence="1" id="KW-0732">Signal</keyword>
<organism evidence="3 4">
    <name type="scientific">Aggregatimonas sangjinii</name>
    <dbReference type="NCBI Taxonomy" id="2583587"/>
    <lineage>
        <taxon>Bacteria</taxon>
        <taxon>Pseudomonadati</taxon>
        <taxon>Bacteroidota</taxon>
        <taxon>Flavobacteriia</taxon>
        <taxon>Flavobacteriales</taxon>
        <taxon>Flavobacteriaceae</taxon>
        <taxon>Aggregatimonas</taxon>
    </lineage>
</organism>
<feature type="domain" description="YaiO beta-barrel" evidence="2">
    <location>
        <begin position="168"/>
        <end position="337"/>
    </location>
</feature>
<sequence length="407" mass="46034">MQIIKASTTLVLLLFGILGSAQEMAYAGNPDASFFTARNLAFNGQRNAARDTLRNVLTKYPDYMDVRNLLASTYSWDGEYEKARGHFNKVTSVDRKNKEAWVAAINNELYGEEYRLALGLANKALIYLPNDSDLLALKAKAIENVNKEKTEGDTDSLKDSLETKVLYNQIGLANSFEIFDVVYDPMINTSVEYKRDTKAGALIPRINYANRFNTHGVQFEMDFYPKFSKLLYGYLNYGYSEATIFPDHRVGVELYSNWPENMELSAGMRYLDFADAQATIYTGSIGLYQGNYYFSLRPYITPSARKTGVSGTLLARRYLKDGYNYLGASLGVGFAPELKQLRSGDELLAETLLFIASQQLQLEYQFTGKKNPNIYRTNLGITRQELVFESGSYFWSVSAGLTYQVKF</sequence>
<dbReference type="RefSeq" id="WP_138852420.1">
    <property type="nucleotide sequence ID" value="NZ_CP040710.1"/>
</dbReference>
<evidence type="ECO:0000259" key="2">
    <source>
        <dbReference type="Pfam" id="PF19413"/>
    </source>
</evidence>
<evidence type="ECO:0000313" key="4">
    <source>
        <dbReference type="Proteomes" id="UP000310017"/>
    </source>
</evidence>
<reference evidence="3 4" key="1">
    <citation type="submission" date="2019-05" db="EMBL/GenBank/DDBJ databases">
        <title>Genome sequencing of F202Z8.</title>
        <authorList>
            <person name="Kwon Y.M."/>
        </authorList>
    </citation>
    <scope>NUCLEOTIDE SEQUENCE [LARGE SCALE GENOMIC DNA]</scope>
    <source>
        <strain evidence="3 4">F202Z8</strain>
    </source>
</reference>